<keyword evidence="2 6" id="KW-0812">Transmembrane</keyword>
<accession>A0A7K0K4K3</accession>
<dbReference type="Pfam" id="PF00924">
    <property type="entry name" value="MS_channel_2nd"/>
    <property type="match status" value="1"/>
</dbReference>
<evidence type="ECO:0000259" key="7">
    <source>
        <dbReference type="Pfam" id="PF00924"/>
    </source>
</evidence>
<feature type="transmembrane region" description="Helical" evidence="6">
    <location>
        <begin position="44"/>
        <end position="70"/>
    </location>
</feature>
<feature type="region of interest" description="Disordered" evidence="5">
    <location>
        <begin position="453"/>
        <end position="477"/>
    </location>
</feature>
<evidence type="ECO:0000256" key="1">
    <source>
        <dbReference type="ARBA" id="ARBA00004370"/>
    </source>
</evidence>
<dbReference type="GO" id="GO:0016020">
    <property type="term" value="C:membrane"/>
    <property type="evidence" value="ECO:0007669"/>
    <property type="project" value="UniProtKB-SubCell"/>
</dbReference>
<dbReference type="EMBL" id="VUMY01000018">
    <property type="protein sequence ID" value="MST50407.1"/>
    <property type="molecule type" value="Genomic_DNA"/>
</dbReference>
<evidence type="ECO:0000256" key="5">
    <source>
        <dbReference type="SAM" id="MobiDB-lite"/>
    </source>
</evidence>
<dbReference type="Proteomes" id="UP000442535">
    <property type="component" value="Unassembled WGS sequence"/>
</dbReference>
<comment type="caution">
    <text evidence="8">The sequence shown here is derived from an EMBL/GenBank/DDBJ whole genome shotgun (WGS) entry which is preliminary data.</text>
</comment>
<evidence type="ECO:0000256" key="2">
    <source>
        <dbReference type="ARBA" id="ARBA00022692"/>
    </source>
</evidence>
<feature type="region of interest" description="Disordered" evidence="5">
    <location>
        <begin position="490"/>
        <end position="584"/>
    </location>
</feature>
<keyword evidence="9" id="KW-1185">Reference proteome</keyword>
<evidence type="ECO:0000256" key="4">
    <source>
        <dbReference type="ARBA" id="ARBA00023136"/>
    </source>
</evidence>
<feature type="domain" description="Mechanosensitive ion channel MscS" evidence="7">
    <location>
        <begin position="215"/>
        <end position="281"/>
    </location>
</feature>
<feature type="compositionally biased region" description="Basic and acidic residues" evidence="5">
    <location>
        <begin position="453"/>
        <end position="463"/>
    </location>
</feature>
<feature type="compositionally biased region" description="Basic and acidic residues" evidence="5">
    <location>
        <begin position="524"/>
        <end position="547"/>
    </location>
</feature>
<organism evidence="8 9">
    <name type="scientific">Mobiluncus porci</name>
    <dbReference type="NCBI Taxonomy" id="2652278"/>
    <lineage>
        <taxon>Bacteria</taxon>
        <taxon>Bacillati</taxon>
        <taxon>Actinomycetota</taxon>
        <taxon>Actinomycetes</taxon>
        <taxon>Actinomycetales</taxon>
        <taxon>Actinomycetaceae</taxon>
        <taxon>Mobiluncus</taxon>
    </lineage>
</organism>
<protein>
    <submittedName>
        <fullName evidence="8">Mechanosensitive ion channel</fullName>
    </submittedName>
</protein>
<proteinExistence type="predicted"/>
<keyword evidence="3 6" id="KW-1133">Transmembrane helix</keyword>
<feature type="region of interest" description="Disordered" evidence="5">
    <location>
        <begin position="406"/>
        <end position="432"/>
    </location>
</feature>
<sequence>MTKLPLPAFAISSLLPQGRTDPAPPPSPSPNPSNGVEAVIETSIDVVAIVAACAVGALAMLILSQVLGFFLRRIGRLHPFIKYFERRSRISGGFASAILGINFGWLWSVSDPASDWYGPISHGLLIAAIAAITWWLMSLCAVLEDLTRARREDPKKPNRLVTQAQVLHRVLQVFLAVTGIIIIALTFPQARTAMGSILASAGLISLIAGIAAQGVLANMFAGLQIAFSDSIRVGDLVVVEKEMGNIEEITLTYVVVLLWDGRRLILPSKKFTEDVFENWTKRDSKLLGTVEIHADWRLPMASLRTEVDRLLNDTDLWDGRTASVQVTQSSPEGMVVRLVVSAPNSGDLWDLRCYMREHLIDWIQSETPYALPRQRLEPEEIETVRLPLDEIDLDRQLRHSVIAEAHQENARRREKAVSASEASATSTNPYGEPILDQYARKLMDRRRSWREKVQELDSQEAQHDVAGTLPSGRDSLADTKLLSTTATISSDRFYSGSPDADARREKVVGPKREAEDAAAEPENDSAKEDSTKATKENSPKANQEESPKAPANDFPQTTGKTPSDSLPEEDAKTKSDSTNSEAAS</sequence>
<feature type="region of interest" description="Disordered" evidence="5">
    <location>
        <begin position="15"/>
        <end position="34"/>
    </location>
</feature>
<dbReference type="InterPro" id="IPR006685">
    <property type="entry name" value="MscS_channel_2nd"/>
</dbReference>
<dbReference type="Gene3D" id="1.10.287.1260">
    <property type="match status" value="1"/>
</dbReference>
<dbReference type="InterPro" id="IPR023408">
    <property type="entry name" value="MscS_beta-dom_sf"/>
</dbReference>
<comment type="subcellular location">
    <subcellularLocation>
        <location evidence="1">Membrane</location>
    </subcellularLocation>
</comment>
<evidence type="ECO:0000256" key="6">
    <source>
        <dbReference type="SAM" id="Phobius"/>
    </source>
</evidence>
<dbReference type="AlphaFoldDB" id="A0A7K0K4K3"/>
<dbReference type="PANTHER" id="PTHR30566">
    <property type="entry name" value="YNAI-RELATED MECHANOSENSITIVE ION CHANNEL"/>
    <property type="match status" value="1"/>
</dbReference>
<reference evidence="8 9" key="1">
    <citation type="submission" date="2019-08" db="EMBL/GenBank/DDBJ databases">
        <title>In-depth cultivation of the pig gut microbiome towards novel bacterial diversity and tailored functional studies.</title>
        <authorList>
            <person name="Wylensek D."/>
            <person name="Hitch T.C.A."/>
            <person name="Clavel T."/>
        </authorList>
    </citation>
    <scope>NUCLEOTIDE SEQUENCE [LARGE SCALE GENOMIC DNA]</scope>
    <source>
        <strain evidence="8 9">RF-GAM-744-WT-7</strain>
    </source>
</reference>
<feature type="compositionally biased region" description="Pro residues" evidence="5">
    <location>
        <begin position="22"/>
        <end position="31"/>
    </location>
</feature>
<dbReference type="RefSeq" id="WP_154546037.1">
    <property type="nucleotide sequence ID" value="NZ_VUMY01000018.1"/>
</dbReference>
<feature type="transmembrane region" description="Helical" evidence="6">
    <location>
        <begin position="166"/>
        <end position="187"/>
    </location>
</feature>
<dbReference type="Gene3D" id="2.30.30.60">
    <property type="match status" value="1"/>
</dbReference>
<evidence type="ECO:0000313" key="9">
    <source>
        <dbReference type="Proteomes" id="UP000442535"/>
    </source>
</evidence>
<feature type="compositionally biased region" description="Polar residues" evidence="5">
    <location>
        <begin position="554"/>
        <end position="564"/>
    </location>
</feature>
<feature type="compositionally biased region" description="Basic and acidic residues" evidence="5">
    <location>
        <begin position="500"/>
        <end position="515"/>
    </location>
</feature>
<dbReference type="GO" id="GO:0055085">
    <property type="term" value="P:transmembrane transport"/>
    <property type="evidence" value="ECO:0007669"/>
    <property type="project" value="InterPro"/>
</dbReference>
<evidence type="ECO:0000256" key="3">
    <source>
        <dbReference type="ARBA" id="ARBA00022989"/>
    </source>
</evidence>
<feature type="transmembrane region" description="Helical" evidence="6">
    <location>
        <begin position="90"/>
        <end position="108"/>
    </location>
</feature>
<name>A0A7K0K4K3_9ACTO</name>
<gene>
    <name evidence="8" type="ORF">FYJ63_09260</name>
</gene>
<feature type="transmembrane region" description="Helical" evidence="6">
    <location>
        <begin position="120"/>
        <end position="146"/>
    </location>
</feature>
<dbReference type="PANTHER" id="PTHR30566:SF25">
    <property type="entry name" value="INNER MEMBRANE PROTEIN"/>
    <property type="match status" value="1"/>
</dbReference>
<keyword evidence="4 6" id="KW-0472">Membrane</keyword>
<evidence type="ECO:0000313" key="8">
    <source>
        <dbReference type="EMBL" id="MST50407.1"/>
    </source>
</evidence>
<dbReference type="InterPro" id="IPR010920">
    <property type="entry name" value="LSM_dom_sf"/>
</dbReference>
<dbReference type="SUPFAM" id="SSF50182">
    <property type="entry name" value="Sm-like ribonucleoproteins"/>
    <property type="match status" value="1"/>
</dbReference>